<feature type="transmembrane region" description="Helical" evidence="1">
    <location>
        <begin position="20"/>
        <end position="37"/>
    </location>
</feature>
<dbReference type="EMBL" id="POSK01000029">
    <property type="protein sequence ID" value="PNI00613.1"/>
    <property type="molecule type" value="Genomic_DNA"/>
</dbReference>
<accession>A0A2J8HQQ4</accession>
<dbReference type="AlphaFoldDB" id="A0A2J8HQQ4"/>
<evidence type="ECO:0000256" key="1">
    <source>
        <dbReference type="SAM" id="Phobius"/>
    </source>
</evidence>
<keyword evidence="1" id="KW-0472">Membrane</keyword>
<sequence>MFSVLSALEISEFDVQAFESWLFGIGYFLAVLFTWRESNKRRRKVSWYISQEIESGNYVLSVWSSGWLIFWIYLSLTVFGVLLGMSINADYSAI</sequence>
<dbReference type="Proteomes" id="UP000236449">
    <property type="component" value="Unassembled WGS sequence"/>
</dbReference>
<evidence type="ECO:0000313" key="3">
    <source>
        <dbReference type="Proteomes" id="UP000236449"/>
    </source>
</evidence>
<feature type="transmembrane region" description="Helical" evidence="1">
    <location>
        <begin position="58"/>
        <end position="83"/>
    </location>
</feature>
<organism evidence="2 3">
    <name type="scientific">Vibrio diazotrophicus</name>
    <dbReference type="NCBI Taxonomy" id="685"/>
    <lineage>
        <taxon>Bacteria</taxon>
        <taxon>Pseudomonadati</taxon>
        <taxon>Pseudomonadota</taxon>
        <taxon>Gammaproteobacteria</taxon>
        <taxon>Vibrionales</taxon>
        <taxon>Vibrionaceae</taxon>
        <taxon>Vibrio</taxon>
    </lineage>
</organism>
<evidence type="ECO:0000313" key="2">
    <source>
        <dbReference type="EMBL" id="PNI00613.1"/>
    </source>
</evidence>
<gene>
    <name evidence="2" type="ORF">C1N32_21270</name>
</gene>
<keyword evidence="1" id="KW-1133">Transmembrane helix</keyword>
<name>A0A2J8HQQ4_VIBDI</name>
<protein>
    <submittedName>
        <fullName evidence="2">Uncharacterized protein</fullName>
    </submittedName>
</protein>
<proteinExistence type="predicted"/>
<keyword evidence="1" id="KW-0812">Transmembrane</keyword>
<reference evidence="2 3" key="1">
    <citation type="submission" date="2018-01" db="EMBL/GenBank/DDBJ databases">
        <title>Draft genome sequences of six Vibrio diazotrophicus strains isolated from deep-sea sediments of the Baltic Sea.</title>
        <authorList>
            <person name="Castillo D."/>
            <person name="Vandieken V."/>
            <person name="Chiang O."/>
            <person name="Middelboe M."/>
        </authorList>
    </citation>
    <scope>NUCLEOTIDE SEQUENCE [LARGE SCALE GENOMIC DNA]</scope>
    <source>
        <strain evidence="2 3">60.27F</strain>
    </source>
</reference>
<comment type="caution">
    <text evidence="2">The sequence shown here is derived from an EMBL/GenBank/DDBJ whole genome shotgun (WGS) entry which is preliminary data.</text>
</comment>